<dbReference type="InterPro" id="IPR000629">
    <property type="entry name" value="RNA-helicase_DEAD-box_CS"/>
</dbReference>
<dbReference type="Pfam" id="PF00270">
    <property type="entry name" value="DEAD"/>
    <property type="match status" value="1"/>
</dbReference>
<name>A0A6V8HRA4_TALPI</name>
<evidence type="ECO:0000256" key="9">
    <source>
        <dbReference type="SAM" id="MobiDB-lite"/>
    </source>
</evidence>
<gene>
    <name evidence="13" type="ORF">TCE0_060f19182</name>
</gene>
<dbReference type="Pfam" id="PF00271">
    <property type="entry name" value="Helicase_C"/>
    <property type="match status" value="1"/>
</dbReference>
<feature type="short sequence motif" description="Q motif" evidence="7">
    <location>
        <begin position="135"/>
        <end position="163"/>
    </location>
</feature>
<evidence type="ECO:0000256" key="1">
    <source>
        <dbReference type="ARBA" id="ARBA00012552"/>
    </source>
</evidence>
<evidence type="ECO:0000256" key="5">
    <source>
        <dbReference type="ARBA" id="ARBA00022840"/>
    </source>
</evidence>
<dbReference type="GO" id="GO:0003676">
    <property type="term" value="F:nucleic acid binding"/>
    <property type="evidence" value="ECO:0007669"/>
    <property type="project" value="InterPro"/>
</dbReference>
<dbReference type="PROSITE" id="PS51194">
    <property type="entry name" value="HELICASE_CTER"/>
    <property type="match status" value="1"/>
</dbReference>
<feature type="region of interest" description="Disordered" evidence="9">
    <location>
        <begin position="50"/>
        <end position="72"/>
    </location>
</feature>
<dbReference type="GO" id="GO:0005524">
    <property type="term" value="F:ATP binding"/>
    <property type="evidence" value="ECO:0007669"/>
    <property type="project" value="UniProtKB-KW"/>
</dbReference>
<dbReference type="SUPFAM" id="SSF52540">
    <property type="entry name" value="P-loop containing nucleoside triphosphate hydrolases"/>
    <property type="match status" value="1"/>
</dbReference>
<keyword evidence="4 8" id="KW-0347">Helicase</keyword>
<dbReference type="Proteomes" id="UP000053095">
    <property type="component" value="Unassembled WGS sequence"/>
</dbReference>
<evidence type="ECO:0000256" key="2">
    <source>
        <dbReference type="ARBA" id="ARBA00022741"/>
    </source>
</evidence>
<dbReference type="EC" id="3.6.4.13" evidence="1"/>
<dbReference type="GO" id="GO:0016787">
    <property type="term" value="F:hydrolase activity"/>
    <property type="evidence" value="ECO:0007669"/>
    <property type="project" value="UniProtKB-KW"/>
</dbReference>
<dbReference type="Gene3D" id="3.40.50.300">
    <property type="entry name" value="P-loop containing nucleotide triphosphate hydrolases"/>
    <property type="match status" value="2"/>
</dbReference>
<evidence type="ECO:0000256" key="3">
    <source>
        <dbReference type="ARBA" id="ARBA00022801"/>
    </source>
</evidence>
<evidence type="ECO:0000259" key="11">
    <source>
        <dbReference type="PROSITE" id="PS51194"/>
    </source>
</evidence>
<dbReference type="AlphaFoldDB" id="A0A6V8HRA4"/>
<dbReference type="InterPro" id="IPR011545">
    <property type="entry name" value="DEAD/DEAH_box_helicase_dom"/>
</dbReference>
<evidence type="ECO:0000259" key="10">
    <source>
        <dbReference type="PROSITE" id="PS51192"/>
    </source>
</evidence>
<dbReference type="EMBL" id="DF933856">
    <property type="protein sequence ID" value="GAM43952.1"/>
    <property type="molecule type" value="Genomic_DNA"/>
</dbReference>
<evidence type="ECO:0000256" key="7">
    <source>
        <dbReference type="PROSITE-ProRule" id="PRU00552"/>
    </source>
</evidence>
<dbReference type="PANTHER" id="PTHR47958">
    <property type="entry name" value="ATP-DEPENDENT RNA HELICASE DBP3"/>
    <property type="match status" value="1"/>
</dbReference>
<dbReference type="InterPro" id="IPR027417">
    <property type="entry name" value="P-loop_NTPase"/>
</dbReference>
<organism evidence="13 14">
    <name type="scientific">Talaromyces pinophilus</name>
    <name type="common">Penicillium pinophilum</name>
    <dbReference type="NCBI Taxonomy" id="128442"/>
    <lineage>
        <taxon>Eukaryota</taxon>
        <taxon>Fungi</taxon>
        <taxon>Dikarya</taxon>
        <taxon>Ascomycota</taxon>
        <taxon>Pezizomycotina</taxon>
        <taxon>Eurotiomycetes</taxon>
        <taxon>Eurotiomycetidae</taxon>
        <taxon>Eurotiales</taxon>
        <taxon>Trichocomaceae</taxon>
        <taxon>Talaromyces</taxon>
        <taxon>Talaromyces sect. Talaromyces</taxon>
    </lineage>
</organism>
<dbReference type="InterPro" id="IPR014014">
    <property type="entry name" value="RNA_helicase_DEAD_Q_motif"/>
</dbReference>
<evidence type="ECO:0000256" key="8">
    <source>
        <dbReference type="RuleBase" id="RU000492"/>
    </source>
</evidence>
<dbReference type="SMART" id="SM00490">
    <property type="entry name" value="HELICc"/>
    <property type="match status" value="1"/>
</dbReference>
<keyword evidence="5 8" id="KW-0067">ATP-binding</keyword>
<dbReference type="FunFam" id="3.40.50.300:FF:000008">
    <property type="entry name" value="ATP-dependent RNA helicase RhlB"/>
    <property type="match status" value="1"/>
</dbReference>
<comment type="similarity">
    <text evidence="8">Belongs to the DEAD box helicase family.</text>
</comment>
<accession>A0A6V8HRA4</accession>
<keyword evidence="14" id="KW-1185">Reference proteome</keyword>
<protein>
    <recommendedName>
        <fullName evidence="1">RNA helicase</fullName>
        <ecNumber evidence="1">3.6.4.13</ecNumber>
    </recommendedName>
</protein>
<keyword evidence="2 8" id="KW-0547">Nucleotide-binding</keyword>
<feature type="domain" description="Helicase ATP-binding" evidence="10">
    <location>
        <begin position="166"/>
        <end position="363"/>
    </location>
</feature>
<feature type="compositionally biased region" description="Acidic residues" evidence="9">
    <location>
        <begin position="552"/>
        <end position="569"/>
    </location>
</feature>
<evidence type="ECO:0000313" key="14">
    <source>
        <dbReference type="Proteomes" id="UP000053095"/>
    </source>
</evidence>
<dbReference type="PROSITE" id="PS51192">
    <property type="entry name" value="HELICASE_ATP_BIND_1"/>
    <property type="match status" value="1"/>
</dbReference>
<feature type="region of interest" description="Disordered" evidence="9">
    <location>
        <begin position="552"/>
        <end position="609"/>
    </location>
</feature>
<evidence type="ECO:0000256" key="6">
    <source>
        <dbReference type="ARBA" id="ARBA00047984"/>
    </source>
</evidence>
<comment type="caution">
    <text evidence="13">The sequence shown here is derived from an EMBL/GenBank/DDBJ whole genome shotgun (WGS) entry which is preliminary data.</text>
</comment>
<dbReference type="InterPro" id="IPR014001">
    <property type="entry name" value="Helicase_ATP-bd"/>
</dbReference>
<dbReference type="GO" id="GO:0003724">
    <property type="term" value="F:RNA helicase activity"/>
    <property type="evidence" value="ECO:0007669"/>
    <property type="project" value="UniProtKB-EC"/>
</dbReference>
<reference evidence="14" key="1">
    <citation type="journal article" date="2015" name="Genome Announc.">
        <title>Draft genome sequence of Talaromyces cellulolyticus strain Y-94, a source of lignocellulosic biomass-degrading enzymes.</title>
        <authorList>
            <person name="Fujii T."/>
            <person name="Koike H."/>
            <person name="Sawayama S."/>
            <person name="Yano S."/>
            <person name="Inoue H."/>
        </authorList>
    </citation>
    <scope>NUCLEOTIDE SEQUENCE [LARGE SCALE GENOMIC DNA]</scope>
    <source>
        <strain evidence="14">Y-94</strain>
    </source>
</reference>
<dbReference type="PROSITE" id="PS51195">
    <property type="entry name" value="Q_MOTIF"/>
    <property type="match status" value="1"/>
</dbReference>
<dbReference type="SMART" id="SM00487">
    <property type="entry name" value="DEXDc"/>
    <property type="match status" value="1"/>
</dbReference>
<feature type="domain" description="Helicase C-terminal" evidence="11">
    <location>
        <begin position="391"/>
        <end position="540"/>
    </location>
</feature>
<keyword evidence="3 8" id="KW-0378">Hydrolase</keyword>
<evidence type="ECO:0000256" key="4">
    <source>
        <dbReference type="ARBA" id="ARBA00022806"/>
    </source>
</evidence>
<feature type="domain" description="DEAD-box RNA helicase Q" evidence="12">
    <location>
        <begin position="135"/>
        <end position="163"/>
    </location>
</feature>
<evidence type="ECO:0000259" key="12">
    <source>
        <dbReference type="PROSITE" id="PS51195"/>
    </source>
</evidence>
<dbReference type="CDD" id="cd18787">
    <property type="entry name" value="SF2_C_DEAD"/>
    <property type="match status" value="1"/>
</dbReference>
<comment type="catalytic activity">
    <reaction evidence="6">
        <text>ATP + H2O = ADP + phosphate + H(+)</text>
        <dbReference type="Rhea" id="RHEA:13065"/>
        <dbReference type="ChEBI" id="CHEBI:15377"/>
        <dbReference type="ChEBI" id="CHEBI:15378"/>
        <dbReference type="ChEBI" id="CHEBI:30616"/>
        <dbReference type="ChEBI" id="CHEBI:43474"/>
        <dbReference type="ChEBI" id="CHEBI:456216"/>
        <dbReference type="EC" id="3.6.4.13"/>
    </reaction>
</comment>
<dbReference type="InterPro" id="IPR001650">
    <property type="entry name" value="Helicase_C-like"/>
</dbReference>
<sequence>MDSFGPEEMATALPEVAEAAEAVETTQIVSRLDQEAATLARDKGWTEPEKYDYSRYAGPSGDPAARNPDYDATPWASDARKYEWKEEYGDVGPEDEELEKMLYRHDLINRAGVKFDNLGSIKVVVEAVEKISPIARFADAGLHPIMEKNVRLCGYTIPTPIQAYGIPAILEGHDLMAIAQTGSGKTATYLIPILSKLMGKAKKLAAPRPYVTEGFDPKIHGVRAEPLVLVIVPTRELACQIFDEARRLCYRSMLRPCVAYGGGPVSHQRMELQKGCDILIGTPGRLIDFMGQSHILSLKRVRYTIIDEADELLNSDWETEFAQLLSGGDSNEDADHRYMMFSATFNRTCRQVAKKYLEHGYVRVRVGRLGSSHANIEQRVVYADDSAKQQCLYDLLLSMPPARTLIFVNTKAQADRLDDFLYNRGLPSTSIHSDRTQREREDAMSAFRTGKTPILIATGVSSRGLDIKNVMHVINYDLPSSDQGGIDEYTHRIGRTARIGNEGIATSLYNHEKNSDIAQDLVKVLLENKQAIPDFLEELIPEGELVFDDDNSEVDEENQEASAEAEPEPAEPSASDEFAQPVVAADEFAASNQETAVEAPAAGGDEFDW</sequence>
<evidence type="ECO:0000313" key="13">
    <source>
        <dbReference type="EMBL" id="GAM43952.1"/>
    </source>
</evidence>
<proteinExistence type="inferred from homology"/>
<dbReference type="PROSITE" id="PS00039">
    <property type="entry name" value="DEAD_ATP_HELICASE"/>
    <property type="match status" value="1"/>
</dbReference>